<accession>A0A4S2AEC1</accession>
<gene>
    <name evidence="11" type="ORF">E5355_17795</name>
</gene>
<dbReference type="InterPro" id="IPR006104">
    <property type="entry name" value="Glyco_hydro_2_N"/>
</dbReference>
<evidence type="ECO:0000259" key="8">
    <source>
        <dbReference type="Pfam" id="PF02837"/>
    </source>
</evidence>
<dbReference type="AlphaFoldDB" id="A0A4S2AEC1"/>
<name>A0A4S2AEC1_9BACE</name>
<feature type="domain" description="Glycoside hydrolase family 2" evidence="10">
    <location>
        <begin position="714"/>
        <end position="798"/>
    </location>
</feature>
<evidence type="ECO:0000259" key="6">
    <source>
        <dbReference type="Pfam" id="PF00754"/>
    </source>
</evidence>
<feature type="domain" description="DUF4982" evidence="9">
    <location>
        <begin position="622"/>
        <end position="689"/>
    </location>
</feature>
<evidence type="ECO:0000256" key="4">
    <source>
        <dbReference type="RuleBase" id="RU361154"/>
    </source>
</evidence>
<dbReference type="Pfam" id="PF18565">
    <property type="entry name" value="Glyco_hydro2_C5"/>
    <property type="match status" value="1"/>
</dbReference>
<evidence type="ECO:0000313" key="11">
    <source>
        <dbReference type="EMBL" id="TGX99147.1"/>
    </source>
</evidence>
<feature type="domain" description="Glycoside hydrolase family 2 catalytic" evidence="7">
    <location>
        <begin position="311"/>
        <end position="580"/>
    </location>
</feature>
<dbReference type="InterPro" id="IPR040605">
    <property type="entry name" value="Glyco_hydro2_dom5"/>
</dbReference>
<evidence type="ECO:0000259" key="5">
    <source>
        <dbReference type="Pfam" id="PF00703"/>
    </source>
</evidence>
<dbReference type="GO" id="GO:0004553">
    <property type="term" value="F:hydrolase activity, hydrolyzing O-glycosyl compounds"/>
    <property type="evidence" value="ECO:0007669"/>
    <property type="project" value="InterPro"/>
</dbReference>
<dbReference type="Gene3D" id="3.20.20.80">
    <property type="entry name" value="Glycosidases"/>
    <property type="match status" value="1"/>
</dbReference>
<feature type="domain" description="F5/8 type C" evidence="6">
    <location>
        <begin position="853"/>
        <end position="951"/>
    </location>
</feature>
<dbReference type="PROSITE" id="PS00719">
    <property type="entry name" value="GLYCOSYL_HYDROL_F2_1"/>
    <property type="match status" value="1"/>
</dbReference>
<dbReference type="InterPro" id="IPR013783">
    <property type="entry name" value="Ig-like_fold"/>
</dbReference>
<dbReference type="InterPro" id="IPR006102">
    <property type="entry name" value="Ig-like_GH2"/>
</dbReference>
<dbReference type="InterPro" id="IPR006103">
    <property type="entry name" value="Glyco_hydro_2_cat"/>
</dbReference>
<comment type="similarity">
    <text evidence="1 4">Belongs to the glycosyl hydrolase 2 family.</text>
</comment>
<dbReference type="Pfam" id="PF00754">
    <property type="entry name" value="F5_F8_type_C"/>
    <property type="match status" value="1"/>
</dbReference>
<keyword evidence="12" id="KW-1185">Reference proteome</keyword>
<dbReference type="InterPro" id="IPR051913">
    <property type="entry name" value="GH2_Domain-Containing"/>
</dbReference>
<dbReference type="InterPro" id="IPR017853">
    <property type="entry name" value="GH"/>
</dbReference>
<dbReference type="InterPro" id="IPR006101">
    <property type="entry name" value="Glyco_hydro_2"/>
</dbReference>
<dbReference type="Pfam" id="PF00703">
    <property type="entry name" value="Glyco_hydro_2"/>
    <property type="match status" value="1"/>
</dbReference>
<evidence type="ECO:0000256" key="2">
    <source>
        <dbReference type="ARBA" id="ARBA00022801"/>
    </source>
</evidence>
<dbReference type="InterPro" id="IPR032311">
    <property type="entry name" value="DUF4982"/>
</dbReference>
<dbReference type="Gene3D" id="2.60.120.260">
    <property type="entry name" value="Galactose-binding domain-like"/>
    <property type="match status" value="2"/>
</dbReference>
<feature type="domain" description="Glycosyl hydrolases family 2 sugar binding" evidence="8">
    <location>
        <begin position="75"/>
        <end position="178"/>
    </location>
</feature>
<dbReference type="PRINTS" id="PR00132">
    <property type="entry name" value="GLHYDRLASE2"/>
</dbReference>
<dbReference type="GO" id="GO:0005975">
    <property type="term" value="P:carbohydrate metabolic process"/>
    <property type="evidence" value="ECO:0007669"/>
    <property type="project" value="InterPro"/>
</dbReference>
<dbReference type="EMBL" id="SRYZ01000069">
    <property type="protein sequence ID" value="TGX99147.1"/>
    <property type="molecule type" value="Genomic_DNA"/>
</dbReference>
<keyword evidence="3 4" id="KW-0326">Glycosidase</keyword>
<dbReference type="InterPro" id="IPR008979">
    <property type="entry name" value="Galactose-bd-like_sf"/>
</dbReference>
<evidence type="ECO:0000256" key="1">
    <source>
        <dbReference type="ARBA" id="ARBA00007401"/>
    </source>
</evidence>
<dbReference type="Pfam" id="PF02837">
    <property type="entry name" value="Glyco_hydro_2_N"/>
    <property type="match status" value="1"/>
</dbReference>
<dbReference type="Proteomes" id="UP000310532">
    <property type="component" value="Unassembled WGS sequence"/>
</dbReference>
<dbReference type="InterPro" id="IPR000421">
    <property type="entry name" value="FA58C"/>
</dbReference>
<sequence>MKLLNLCFAFCFSVLVSCQSGSSRQVIDMNTGWAFFRGEVDNGAQVDLDVTGWMPICLPHIMQLETKHCGGNSIYDGVGWYRRYFKMPANARDKRVVVDFEGVMTNCEVYLNGEKITEHYGGYMGFVADLTEHIDWKGTNVLIVRVSAQPDALTPPGKPQERMDFYYYSGIYRDVRMVITDKIYITDPLQEDMVAGGGQFITFPQVSAERATVHVATHVRNLMEEDAELRLLSQLCDSVGRVVAEEMTPVTVERQSGVTTEQVMLVNSPSLWHPYHPSLYTLRTQVLKGSQVVDETSVQVGIRTIRYTAEEGFFINGEKLYMRGANRHQSFPNVGDAASNSMQVRDVIGLKRGGYNAVRAAHYPSDPAFLDACDRYGLLVVECIPGWQFYNSDSTFIKRLYEVGRQMIRRDRNHPSVVLWETALNESRYPVSLAREIQELAHAEYPGDQMYTAGDYLGHADMEPYYDVFYKQVKGYPKNGDVMSNFLEDFIAIKPVFTREWGDGAGPKPRVSLKENEEEQVRQCYSRMEQLNGNGYFDWCMLDANPNMGGHFLWNYNDYARGSEDETMFCGVVDMNRYPKFCYYMLQSMRDWSVSQPGLYDGPMVFIASYNSSEEFSSSTNQITVFSNCDEVRLYRNGKLIGTQMREERVPLYRSFVEKGGSPLFVFDAGGYEKGTLKAEALVDGKVLATHSTSTPENSYRLMVDIKTDGIVPVADGSDMIPVYFKVCDRNGTLVYNSRQKIKIRVSGEGVLMGDIISRIGVNPQEVEGGVGFAFIRTTGKAGKIVVEAVADGLEAGKAEVQTKPFEGISLKDGQHAPFMGSEEDNVVVKPSSWQQRVLKKPRLKIASVHVKSSQEGYPASNIIDNDDQSWWIAGEGHLPCVIMLALEEPTWVTASRIVFQKDSSSYKHKVETSEDGEHWLTLYERECTGWEFKPMTVDRRMKYLRLTVDAVSEGRAGLGEISLY</sequence>
<dbReference type="RefSeq" id="WP_136011396.1">
    <property type="nucleotide sequence ID" value="NZ_SRYZ01000069.1"/>
</dbReference>
<evidence type="ECO:0000259" key="9">
    <source>
        <dbReference type="Pfam" id="PF16355"/>
    </source>
</evidence>
<dbReference type="PROSITE" id="PS51257">
    <property type="entry name" value="PROKAR_LIPOPROTEIN"/>
    <property type="match status" value="1"/>
</dbReference>
<dbReference type="Pfam" id="PF16355">
    <property type="entry name" value="DUF4982"/>
    <property type="match status" value="1"/>
</dbReference>
<dbReference type="InterPro" id="IPR023230">
    <property type="entry name" value="Glyco_hydro_2_CS"/>
</dbReference>
<dbReference type="PANTHER" id="PTHR42732">
    <property type="entry name" value="BETA-GALACTOSIDASE"/>
    <property type="match status" value="1"/>
</dbReference>
<evidence type="ECO:0000256" key="3">
    <source>
        <dbReference type="ARBA" id="ARBA00023295"/>
    </source>
</evidence>
<dbReference type="SUPFAM" id="SSF49303">
    <property type="entry name" value="beta-Galactosidase/glucuronidase domain"/>
    <property type="match status" value="1"/>
</dbReference>
<evidence type="ECO:0000313" key="12">
    <source>
        <dbReference type="Proteomes" id="UP000310532"/>
    </source>
</evidence>
<organism evidence="11 12">
    <name type="scientific">Bacteroides muris</name>
    <name type="common">ex Afrizal et al. 2022</name>
    <dbReference type="NCBI Taxonomy" id="2516960"/>
    <lineage>
        <taxon>Bacteria</taxon>
        <taxon>Pseudomonadati</taxon>
        <taxon>Bacteroidota</taxon>
        <taxon>Bacteroidia</taxon>
        <taxon>Bacteroidales</taxon>
        <taxon>Bacteroidaceae</taxon>
        <taxon>Bacteroides</taxon>
    </lineage>
</organism>
<evidence type="ECO:0000259" key="7">
    <source>
        <dbReference type="Pfam" id="PF02836"/>
    </source>
</evidence>
<dbReference type="Gene3D" id="2.60.40.10">
    <property type="entry name" value="Immunoglobulins"/>
    <property type="match status" value="3"/>
</dbReference>
<comment type="caution">
    <text evidence="11">The sequence shown here is derived from an EMBL/GenBank/DDBJ whole genome shotgun (WGS) entry which is preliminary data.</text>
</comment>
<proteinExistence type="inferred from homology"/>
<dbReference type="PANTHER" id="PTHR42732:SF1">
    <property type="entry name" value="BETA-MANNOSIDASE"/>
    <property type="match status" value="1"/>
</dbReference>
<protein>
    <submittedName>
        <fullName evidence="11">DUF4982 domain-containing protein</fullName>
    </submittedName>
</protein>
<evidence type="ECO:0000259" key="10">
    <source>
        <dbReference type="Pfam" id="PF18565"/>
    </source>
</evidence>
<dbReference type="InterPro" id="IPR036156">
    <property type="entry name" value="Beta-gal/glucu_dom_sf"/>
</dbReference>
<feature type="domain" description="Glycoside hydrolase family 2 immunoglobulin-like beta-sandwich" evidence="5">
    <location>
        <begin position="204"/>
        <end position="303"/>
    </location>
</feature>
<dbReference type="SUPFAM" id="SSF49785">
    <property type="entry name" value="Galactose-binding domain-like"/>
    <property type="match status" value="2"/>
</dbReference>
<dbReference type="SUPFAM" id="SSF51445">
    <property type="entry name" value="(Trans)glycosidases"/>
    <property type="match status" value="1"/>
</dbReference>
<keyword evidence="2 4" id="KW-0378">Hydrolase</keyword>
<dbReference type="Pfam" id="PF02836">
    <property type="entry name" value="Glyco_hydro_2_C"/>
    <property type="match status" value="1"/>
</dbReference>
<reference evidence="11 12" key="1">
    <citation type="submission" date="2019-04" db="EMBL/GenBank/DDBJ databases">
        <title>Microbes associate with the intestines of laboratory mice.</title>
        <authorList>
            <person name="Navarre W."/>
            <person name="Wong E."/>
            <person name="Huang K."/>
            <person name="Tropini C."/>
            <person name="Ng K."/>
            <person name="Yu B."/>
        </authorList>
    </citation>
    <scope>NUCLEOTIDE SEQUENCE [LARGE SCALE GENOMIC DNA]</scope>
    <source>
        <strain evidence="11 12">NM69_E16B</strain>
    </source>
</reference>